<accession>A0AAD6UYG8</accession>
<comment type="caution">
    <text evidence="2">The sequence shown here is derived from an EMBL/GenBank/DDBJ whole genome shotgun (WGS) entry which is preliminary data.</text>
</comment>
<feature type="region of interest" description="Disordered" evidence="1">
    <location>
        <begin position="247"/>
        <end position="276"/>
    </location>
</feature>
<dbReference type="Proteomes" id="UP001219525">
    <property type="component" value="Unassembled WGS sequence"/>
</dbReference>
<gene>
    <name evidence="2" type="ORF">GGX14DRAFT_575746</name>
</gene>
<name>A0AAD6UYG8_9AGAR</name>
<dbReference type="EMBL" id="JARJCW010000092">
    <property type="protein sequence ID" value="KAJ7195218.1"/>
    <property type="molecule type" value="Genomic_DNA"/>
</dbReference>
<keyword evidence="3" id="KW-1185">Reference proteome</keyword>
<protein>
    <submittedName>
        <fullName evidence="2">Uncharacterized protein</fullName>
    </submittedName>
</protein>
<reference evidence="2" key="1">
    <citation type="submission" date="2023-03" db="EMBL/GenBank/DDBJ databases">
        <title>Massive genome expansion in bonnet fungi (Mycena s.s.) driven by repeated elements and novel gene families across ecological guilds.</title>
        <authorList>
            <consortium name="Lawrence Berkeley National Laboratory"/>
            <person name="Harder C.B."/>
            <person name="Miyauchi S."/>
            <person name="Viragh M."/>
            <person name="Kuo A."/>
            <person name="Thoen E."/>
            <person name="Andreopoulos B."/>
            <person name="Lu D."/>
            <person name="Skrede I."/>
            <person name="Drula E."/>
            <person name="Henrissat B."/>
            <person name="Morin E."/>
            <person name="Kohler A."/>
            <person name="Barry K."/>
            <person name="LaButti K."/>
            <person name="Morin E."/>
            <person name="Salamov A."/>
            <person name="Lipzen A."/>
            <person name="Mereny Z."/>
            <person name="Hegedus B."/>
            <person name="Baldrian P."/>
            <person name="Stursova M."/>
            <person name="Weitz H."/>
            <person name="Taylor A."/>
            <person name="Grigoriev I.V."/>
            <person name="Nagy L.G."/>
            <person name="Martin F."/>
            <person name="Kauserud H."/>
        </authorList>
    </citation>
    <scope>NUCLEOTIDE SEQUENCE</scope>
    <source>
        <strain evidence="2">9144</strain>
    </source>
</reference>
<evidence type="ECO:0000256" key="1">
    <source>
        <dbReference type="SAM" id="MobiDB-lite"/>
    </source>
</evidence>
<proteinExistence type="predicted"/>
<organism evidence="2 3">
    <name type="scientific">Mycena pura</name>
    <dbReference type="NCBI Taxonomy" id="153505"/>
    <lineage>
        <taxon>Eukaryota</taxon>
        <taxon>Fungi</taxon>
        <taxon>Dikarya</taxon>
        <taxon>Basidiomycota</taxon>
        <taxon>Agaricomycotina</taxon>
        <taxon>Agaricomycetes</taxon>
        <taxon>Agaricomycetidae</taxon>
        <taxon>Agaricales</taxon>
        <taxon>Marasmiineae</taxon>
        <taxon>Mycenaceae</taxon>
        <taxon>Mycena</taxon>
    </lineage>
</organism>
<evidence type="ECO:0000313" key="3">
    <source>
        <dbReference type="Proteomes" id="UP001219525"/>
    </source>
</evidence>
<sequence>MPSQTAVELQAGTVYVYSPAIHVINQRASRSHCPWSHMSLADAFPHSWCILDAGSSSQPQPDTDLTFRSRRLKHPASASPKSGPSFAVTPRHAVAAASSAICRVAVDPGHFCGGCRNDHTGWRLQHGLGPSQTSYRFAAPYSCLDRTPACLLRIRSSRAPCLSSGQVGTTVTARWCADGALSKRSPVAQNDPLSTETRSAVADGHDPAPCDAVPFIIVGGGSITIQRSSDRSRLLFVAKESISVQRGTAAPLAQTRKTDGVGDAPFPSPSAEAGQI</sequence>
<dbReference type="AlphaFoldDB" id="A0AAD6UYG8"/>
<evidence type="ECO:0000313" key="2">
    <source>
        <dbReference type="EMBL" id="KAJ7195218.1"/>
    </source>
</evidence>